<name>A0A0F3GY77_9BACT</name>
<keyword evidence="1" id="KW-1133">Transmembrane helix</keyword>
<protein>
    <submittedName>
        <fullName evidence="2">Membrane protein</fullName>
    </submittedName>
</protein>
<feature type="transmembrane region" description="Helical" evidence="1">
    <location>
        <begin position="12"/>
        <end position="31"/>
    </location>
</feature>
<keyword evidence="3" id="KW-1185">Reference proteome</keyword>
<accession>A0A0F3GY77</accession>
<keyword evidence="1" id="KW-0812">Transmembrane</keyword>
<comment type="caution">
    <text evidence="2">The sequence shown here is derived from an EMBL/GenBank/DDBJ whole genome shotgun (WGS) entry which is preliminary data.</text>
</comment>
<sequence>MDKSYYKYNYDLGRCSVNELVTIAILYRFLALFRRRYADNAPGIGHVITAYIMHRFFYFFHYMYMLRDVVRKIKSRLRIFWFFRIKR</sequence>
<evidence type="ECO:0000256" key="1">
    <source>
        <dbReference type="SAM" id="Phobius"/>
    </source>
</evidence>
<evidence type="ECO:0000313" key="3">
    <source>
        <dbReference type="Proteomes" id="UP000033423"/>
    </source>
</evidence>
<proteinExistence type="predicted"/>
<keyword evidence="1" id="KW-0472">Membrane</keyword>
<reference evidence="2 3" key="1">
    <citation type="submission" date="2015-02" db="EMBL/GenBank/DDBJ databases">
        <title>Single-cell genomics of uncultivated deep-branching MTB reveals a conserved set of magnetosome genes.</title>
        <authorList>
            <person name="Kolinko S."/>
            <person name="Richter M."/>
            <person name="Glockner F.O."/>
            <person name="Brachmann A."/>
            <person name="Schuler D."/>
        </authorList>
    </citation>
    <scope>NUCLEOTIDE SEQUENCE [LARGE SCALE GENOMIC DNA]</scope>
    <source>
        <strain evidence="2">TM-1</strain>
    </source>
</reference>
<feature type="transmembrane region" description="Helical" evidence="1">
    <location>
        <begin position="43"/>
        <end position="66"/>
    </location>
</feature>
<evidence type="ECO:0000313" key="2">
    <source>
        <dbReference type="EMBL" id="KJU86919.1"/>
    </source>
</evidence>
<dbReference type="AlphaFoldDB" id="A0A0F3GY77"/>
<organism evidence="2 3">
    <name type="scientific">Candidatus Magnetobacterium bavaricum</name>
    <dbReference type="NCBI Taxonomy" id="29290"/>
    <lineage>
        <taxon>Bacteria</taxon>
        <taxon>Pseudomonadati</taxon>
        <taxon>Nitrospirota</taxon>
        <taxon>Thermodesulfovibrionia</taxon>
        <taxon>Thermodesulfovibrionales</taxon>
        <taxon>Candidatus Magnetobacteriaceae</taxon>
        <taxon>Candidatus Magnetobacterium</taxon>
    </lineage>
</organism>
<gene>
    <name evidence="2" type="ORF">MBAV_000891</name>
</gene>
<dbReference type="Proteomes" id="UP000033423">
    <property type="component" value="Unassembled WGS sequence"/>
</dbReference>
<dbReference type="EMBL" id="LACI01000398">
    <property type="protein sequence ID" value="KJU86919.1"/>
    <property type="molecule type" value="Genomic_DNA"/>
</dbReference>